<feature type="coiled-coil region" evidence="5">
    <location>
        <begin position="103"/>
        <end position="130"/>
    </location>
</feature>
<evidence type="ECO:0000256" key="5">
    <source>
        <dbReference type="SAM" id="Coils"/>
    </source>
</evidence>
<dbReference type="InterPro" id="IPR036196">
    <property type="entry name" value="Ptyr_pPase_sf"/>
</dbReference>
<reference evidence="7" key="1">
    <citation type="submission" date="2021-09" db="EMBL/GenBank/DDBJ databases">
        <title>Genome analysis of Fictibacillus sp. KIGAM418 isolated from marine sediment.</title>
        <authorList>
            <person name="Seo M.-J."/>
            <person name="Cho E.-S."/>
            <person name="Hwang C.Y."/>
        </authorList>
    </citation>
    <scope>NUCLEOTIDE SEQUENCE</scope>
    <source>
        <strain evidence="7">KIGAM418</strain>
    </source>
</reference>
<dbReference type="Proteomes" id="UP001139011">
    <property type="component" value="Unassembled WGS sequence"/>
</dbReference>
<evidence type="ECO:0000256" key="2">
    <source>
        <dbReference type="ARBA" id="ARBA00022801"/>
    </source>
</evidence>
<keyword evidence="5" id="KW-0175">Coiled coil</keyword>
<evidence type="ECO:0000256" key="3">
    <source>
        <dbReference type="ARBA" id="ARBA00022912"/>
    </source>
</evidence>
<organism evidence="7 8">
    <name type="scientific">Fictibacillus marinisediminis</name>
    <dbReference type="NCBI Taxonomy" id="2878389"/>
    <lineage>
        <taxon>Bacteria</taxon>
        <taxon>Bacillati</taxon>
        <taxon>Bacillota</taxon>
        <taxon>Bacilli</taxon>
        <taxon>Bacillales</taxon>
        <taxon>Fictibacillaceae</taxon>
        <taxon>Fictibacillus</taxon>
    </lineage>
</organism>
<dbReference type="SUPFAM" id="SSF52788">
    <property type="entry name" value="Phosphotyrosine protein phosphatases I"/>
    <property type="match status" value="1"/>
</dbReference>
<name>A0A9X1XGJ5_9BACL</name>
<keyword evidence="3" id="KW-0904">Protein phosphatase</keyword>
<dbReference type="GO" id="GO:0004725">
    <property type="term" value="F:protein tyrosine phosphatase activity"/>
    <property type="evidence" value="ECO:0007669"/>
    <property type="project" value="InterPro"/>
</dbReference>
<proteinExistence type="inferred from homology"/>
<dbReference type="InterPro" id="IPR050438">
    <property type="entry name" value="LMW_PTPase"/>
</dbReference>
<feature type="active site" description="Nucleophile" evidence="4">
    <location>
        <position position="8"/>
    </location>
</feature>
<feature type="domain" description="Phosphotyrosine protein phosphatase I" evidence="6">
    <location>
        <begin position="2"/>
        <end position="204"/>
    </location>
</feature>
<dbReference type="RefSeq" id="WP_248254415.1">
    <property type="nucleotide sequence ID" value="NZ_JAIWJX010000002.1"/>
</dbReference>
<feature type="active site" evidence="4">
    <location>
        <position position="14"/>
    </location>
</feature>
<evidence type="ECO:0000256" key="4">
    <source>
        <dbReference type="PIRSR" id="PIRSR617867-1"/>
    </source>
</evidence>
<evidence type="ECO:0000313" key="8">
    <source>
        <dbReference type="Proteomes" id="UP001139011"/>
    </source>
</evidence>
<comment type="similarity">
    <text evidence="1">Belongs to the low molecular weight phosphotyrosine protein phosphatase family.</text>
</comment>
<evidence type="ECO:0000259" key="6">
    <source>
        <dbReference type="SMART" id="SM00226"/>
    </source>
</evidence>
<dbReference type="AlphaFoldDB" id="A0A9X1XGJ5"/>
<gene>
    <name evidence="7" type="ORF">LCY76_21860</name>
</gene>
<keyword evidence="8" id="KW-1185">Reference proteome</keyword>
<dbReference type="CDD" id="cd16344">
    <property type="entry name" value="LMWPAP"/>
    <property type="match status" value="1"/>
</dbReference>
<dbReference type="Pfam" id="PF01451">
    <property type="entry name" value="LMWPc"/>
    <property type="match status" value="1"/>
</dbReference>
<sequence>MKKILFVCTGNTCRSPMAAALLKYLGKGKVEVRSAGVFAAEGSGASTHAVTAMSEKGIPFKHESKPLTETLVRWADLVLTMTESHKHTVCHQYPEAVEKAYTLKEYIYQNDDYEKQLSELHQAYAEIETIRAFYKNKWDQADTNDKQAVQEKFEADIQPFKEKIISLEKSLPSLDIIDPFGGSIDLYRETRAELESLIEKLIKKI</sequence>
<dbReference type="PANTHER" id="PTHR11717">
    <property type="entry name" value="LOW MOLECULAR WEIGHT PROTEIN TYROSINE PHOSPHATASE"/>
    <property type="match status" value="1"/>
</dbReference>
<dbReference type="SMART" id="SM00226">
    <property type="entry name" value="LMWPc"/>
    <property type="match status" value="1"/>
</dbReference>
<dbReference type="PANTHER" id="PTHR11717:SF31">
    <property type="entry name" value="LOW MOLECULAR WEIGHT PROTEIN-TYROSINE-PHOSPHATASE ETP-RELATED"/>
    <property type="match status" value="1"/>
</dbReference>
<evidence type="ECO:0000313" key="7">
    <source>
        <dbReference type="EMBL" id="MCK6259223.1"/>
    </source>
</evidence>
<dbReference type="PRINTS" id="PR00719">
    <property type="entry name" value="LMWPTPASE"/>
</dbReference>
<dbReference type="InterPro" id="IPR017867">
    <property type="entry name" value="Tyr_phospatase_low_mol_wt"/>
</dbReference>
<keyword evidence="2" id="KW-0378">Hydrolase</keyword>
<comment type="caution">
    <text evidence="7">The sequence shown here is derived from an EMBL/GenBank/DDBJ whole genome shotgun (WGS) entry which is preliminary data.</text>
</comment>
<accession>A0A9X1XGJ5</accession>
<feature type="active site" description="Proton donor" evidence="4">
    <location>
        <position position="111"/>
    </location>
</feature>
<protein>
    <submittedName>
        <fullName evidence="7">Low molecular weight protein arginine phosphatase</fullName>
    </submittedName>
</protein>
<evidence type="ECO:0000256" key="1">
    <source>
        <dbReference type="ARBA" id="ARBA00011063"/>
    </source>
</evidence>
<dbReference type="Gene3D" id="3.40.50.2300">
    <property type="match status" value="1"/>
</dbReference>
<dbReference type="EMBL" id="JAIWJX010000002">
    <property type="protein sequence ID" value="MCK6259223.1"/>
    <property type="molecule type" value="Genomic_DNA"/>
</dbReference>
<dbReference type="InterPro" id="IPR023485">
    <property type="entry name" value="Ptyr_pPase"/>
</dbReference>